<dbReference type="Pfam" id="PF10134">
    <property type="entry name" value="RPA"/>
    <property type="match status" value="1"/>
</dbReference>
<dbReference type="Proteomes" id="UP000191153">
    <property type="component" value="Unassembled WGS sequence"/>
</dbReference>
<dbReference type="STRING" id="180163.SAMN02745174_01839"/>
<sequence>MKKKKLLFEETIEHETVETLEENLSIENLEINNPNLVRIDMNVIEFPLFSKNNHRKKNQAIKYYFNNNRNTYIKIEPVVGDYIPGDFEEKIFIGLLKIMKKKGFLQSFYVSSSEILNELGLENKIYYKKLKQGLLRLSKTSYEFKNTLYANKVNSILEETISTKMLDIKIIELSKDQKLKEYYRDNRIKEVYEINISKYFYENIIRKGYMVYDANILLDINSSVSRTIYMLINKLRFTKLYLRLPVLYLIKRIPLKFDNKNISRTVNILENACKNLMINDLLEGYNLIRNGSWKDSELEFYFSESHNKIKQLQFYDDKNHFIKVLNNLENEDLIISSTEENSLATLEELKNENSNFISSEEKILKIIELLPKGAKDLKTLPKFISSTIEIYGFDRMLLVGEYVKLKNPKSILSYLKKTLENNWADEFILEKEKEKEKKDIQIKKSEILEETNEAKKKTDNERIDILLQFEELPNEKKIEIEELVYREYIKKAGIESKYVKMAFDNGKESLIVDYILENNIFLEKEVKKIEISGDKLSKSEIGQLIQKNGEQISLIYGLDELKELQLKMKVAESLLGEEIITELLILKKFQEVLKKL</sequence>
<reference evidence="1 2" key="1">
    <citation type="submission" date="2017-02" db="EMBL/GenBank/DDBJ databases">
        <authorList>
            <person name="Peterson S.W."/>
        </authorList>
    </citation>
    <scope>NUCLEOTIDE SEQUENCE [LARGE SCALE GENOMIC DNA]</scope>
    <source>
        <strain evidence="1 2">ATCC 700028</strain>
    </source>
</reference>
<dbReference type="EMBL" id="FUWX01000013">
    <property type="protein sequence ID" value="SJZ88279.1"/>
    <property type="molecule type" value="Genomic_DNA"/>
</dbReference>
<dbReference type="RefSeq" id="WP_078694299.1">
    <property type="nucleotide sequence ID" value="NZ_FUWX01000013.1"/>
</dbReference>
<gene>
    <name evidence="1" type="ORF">SAMN02745174_01839</name>
</gene>
<dbReference type="AlphaFoldDB" id="A0A1T4PA01"/>
<evidence type="ECO:0000313" key="1">
    <source>
        <dbReference type="EMBL" id="SJZ88279.1"/>
    </source>
</evidence>
<dbReference type="InterPro" id="IPR018777">
    <property type="entry name" value="Replication_initiator_prot_A"/>
</dbReference>
<organism evidence="1 2">
    <name type="scientific">Cetobacterium ceti</name>
    <dbReference type="NCBI Taxonomy" id="180163"/>
    <lineage>
        <taxon>Bacteria</taxon>
        <taxon>Fusobacteriati</taxon>
        <taxon>Fusobacteriota</taxon>
        <taxon>Fusobacteriia</taxon>
        <taxon>Fusobacteriales</taxon>
        <taxon>Fusobacteriaceae</taxon>
        <taxon>Cetobacterium</taxon>
    </lineage>
</organism>
<keyword evidence="2" id="KW-1185">Reference proteome</keyword>
<accession>A0A1T4PA01</accession>
<dbReference type="OrthoDB" id="92794at2"/>
<name>A0A1T4PA01_9FUSO</name>
<protein>
    <submittedName>
        <fullName evidence="1">Replication initiator protein A</fullName>
    </submittedName>
</protein>
<evidence type="ECO:0000313" key="2">
    <source>
        <dbReference type="Proteomes" id="UP000191153"/>
    </source>
</evidence>
<proteinExistence type="predicted"/>